<name>A0A329YEG7_RHITR</name>
<dbReference type="PANTHER" id="PTHR30386">
    <property type="entry name" value="MEMBRANE FUSION SUBUNIT OF EMRAB-TOLC MULTIDRUG EFFLUX PUMP"/>
    <property type="match status" value="1"/>
</dbReference>
<evidence type="ECO:0000256" key="5">
    <source>
        <dbReference type="ARBA" id="ARBA00022519"/>
    </source>
</evidence>
<evidence type="ECO:0000256" key="2">
    <source>
        <dbReference type="ARBA" id="ARBA00009477"/>
    </source>
</evidence>
<evidence type="ECO:0000313" key="12">
    <source>
        <dbReference type="EMBL" id="RAX41937.1"/>
    </source>
</evidence>
<evidence type="ECO:0000256" key="10">
    <source>
        <dbReference type="SAM" id="Coils"/>
    </source>
</evidence>
<feature type="domain" description="AprE-like beta-barrel" evidence="11">
    <location>
        <begin position="366"/>
        <end position="419"/>
    </location>
</feature>
<keyword evidence="5 9" id="KW-0997">Cell inner membrane</keyword>
<keyword evidence="10" id="KW-0175">Coiled coil</keyword>
<sequence>MNQVVKPPRRPIRPQRRSRMENEFLPAALEILETPASPIRTAFIWFIAIVVAATLLWSYLGTFDIVSTAQGKIQPTGRVKVIQSIEVGKVRSIPVVNGSKVKAGDIVVQLDDTELRSDEDAIAINLQAYRGEMVRRRAVLATVELWRQQGIWTSDKTISEAPLAFAEDAPISIRNREQSIFRADLSQLAASLTNLGAQHIQAKATVARLEQTIVAQQKLVDTLNERVAIRASLVNQDAGSRAEVIDAKEVSQKEEATLAEESGQLEEAKASLAVTTSDGEKTVQTFVADNVQKAGDASRQADELERQLIKARKRRESMTIATPIDGTVQSSLINTVGQVVTTGIDLMRIVPSSSAPDNSTLGNSALEVEAYLPNSDIGFVAVGQPAVVKIEAFPFTRYGVIHGHVTAVATDAIPEPDANQLEGAPSKQLQATVPTTNVQRVQNLVFPVTVKLDAGTMSVDGHVVPLSPGMAATAEIKTGKRRILEYLFSPIVEVTSQAMQER</sequence>
<comment type="subcellular location">
    <subcellularLocation>
        <location evidence="1 9">Cell inner membrane</location>
        <topology evidence="1 9">Single-pass membrane protein</topology>
    </subcellularLocation>
</comment>
<protein>
    <recommendedName>
        <fullName evidence="9">Membrane fusion protein (MFP) family protein</fullName>
    </recommendedName>
</protein>
<evidence type="ECO:0000256" key="3">
    <source>
        <dbReference type="ARBA" id="ARBA00022448"/>
    </source>
</evidence>
<evidence type="ECO:0000313" key="13">
    <source>
        <dbReference type="Proteomes" id="UP000251205"/>
    </source>
</evidence>
<dbReference type="InterPro" id="IPR058982">
    <property type="entry name" value="Beta-barrel_AprE"/>
</dbReference>
<accession>A0A329YEG7</accession>
<dbReference type="Pfam" id="PF26002">
    <property type="entry name" value="Beta-barrel_AprE"/>
    <property type="match status" value="1"/>
</dbReference>
<dbReference type="Gene3D" id="2.40.50.100">
    <property type="match status" value="1"/>
</dbReference>
<evidence type="ECO:0000256" key="9">
    <source>
        <dbReference type="RuleBase" id="RU365093"/>
    </source>
</evidence>
<dbReference type="GO" id="GO:0005886">
    <property type="term" value="C:plasma membrane"/>
    <property type="evidence" value="ECO:0007669"/>
    <property type="project" value="UniProtKB-SubCell"/>
</dbReference>
<dbReference type="GO" id="GO:0009306">
    <property type="term" value="P:protein secretion"/>
    <property type="evidence" value="ECO:0007669"/>
    <property type="project" value="InterPro"/>
</dbReference>
<feature type="transmembrane region" description="Helical" evidence="9">
    <location>
        <begin position="42"/>
        <end position="60"/>
    </location>
</feature>
<comment type="caution">
    <text evidence="12">The sequence shown here is derived from an EMBL/GenBank/DDBJ whole genome shotgun (WGS) entry which is preliminary data.</text>
</comment>
<dbReference type="NCBIfam" id="TIGR01843">
    <property type="entry name" value="type_I_hlyD"/>
    <property type="match status" value="1"/>
</dbReference>
<dbReference type="PRINTS" id="PR01490">
    <property type="entry name" value="RTXTOXIND"/>
</dbReference>
<keyword evidence="7 9" id="KW-1133">Transmembrane helix</keyword>
<proteinExistence type="inferred from homology"/>
<dbReference type="OrthoDB" id="9810980at2"/>
<keyword evidence="3 9" id="KW-0813">Transport</keyword>
<evidence type="ECO:0000256" key="7">
    <source>
        <dbReference type="ARBA" id="ARBA00022989"/>
    </source>
</evidence>
<dbReference type="EMBL" id="QMKK01000025">
    <property type="protein sequence ID" value="RAX41937.1"/>
    <property type="molecule type" value="Genomic_DNA"/>
</dbReference>
<dbReference type="InterPro" id="IPR050739">
    <property type="entry name" value="MFP"/>
</dbReference>
<evidence type="ECO:0000256" key="1">
    <source>
        <dbReference type="ARBA" id="ARBA00004377"/>
    </source>
</evidence>
<dbReference type="Proteomes" id="UP000251205">
    <property type="component" value="Unassembled WGS sequence"/>
</dbReference>
<dbReference type="PROSITE" id="PS00543">
    <property type="entry name" value="HLYD_FAMILY"/>
    <property type="match status" value="1"/>
</dbReference>
<dbReference type="RefSeq" id="WP_112341628.1">
    <property type="nucleotide sequence ID" value="NZ_QMKK01000025.1"/>
</dbReference>
<keyword evidence="8 9" id="KW-0472">Membrane</keyword>
<dbReference type="Gene3D" id="2.40.30.170">
    <property type="match status" value="1"/>
</dbReference>
<dbReference type="InterPro" id="IPR010129">
    <property type="entry name" value="T1SS_HlyD"/>
</dbReference>
<evidence type="ECO:0000259" key="11">
    <source>
        <dbReference type="Pfam" id="PF26002"/>
    </source>
</evidence>
<reference evidence="12 13" key="1">
    <citation type="submission" date="2018-06" db="EMBL/GenBank/DDBJ databases">
        <title>Whole Genome Sequence of an efficient microsymbiont, Rhizobium tropici.</title>
        <authorList>
            <person name="Srinivasan R."/>
            <person name="Singh H.V."/>
            <person name="Srivastava R."/>
            <person name="Kumari B."/>
            <person name="Radhakrishna A."/>
        </authorList>
    </citation>
    <scope>NUCLEOTIDE SEQUENCE [LARGE SCALE GENOMIC DNA]</scope>
    <source>
        <strain evidence="12 13">IGFRI Rhizo-19</strain>
    </source>
</reference>
<organism evidence="12 13">
    <name type="scientific">Rhizobium tropici</name>
    <dbReference type="NCBI Taxonomy" id="398"/>
    <lineage>
        <taxon>Bacteria</taxon>
        <taxon>Pseudomonadati</taxon>
        <taxon>Pseudomonadota</taxon>
        <taxon>Alphaproteobacteria</taxon>
        <taxon>Hyphomicrobiales</taxon>
        <taxon>Rhizobiaceae</taxon>
        <taxon>Rhizobium/Agrobacterium group</taxon>
        <taxon>Rhizobium</taxon>
    </lineage>
</organism>
<dbReference type="AlphaFoldDB" id="A0A329YEG7"/>
<evidence type="ECO:0000256" key="4">
    <source>
        <dbReference type="ARBA" id="ARBA00022475"/>
    </source>
</evidence>
<keyword evidence="6 9" id="KW-0812">Transmembrane</keyword>
<comment type="similarity">
    <text evidence="2 9">Belongs to the membrane fusion protein (MFP) (TC 8.A.1) family.</text>
</comment>
<gene>
    <name evidence="12" type="ORF">DQ393_10130</name>
</gene>
<feature type="coiled-coil region" evidence="10">
    <location>
        <begin position="251"/>
        <end position="321"/>
    </location>
</feature>
<evidence type="ECO:0000256" key="6">
    <source>
        <dbReference type="ARBA" id="ARBA00022692"/>
    </source>
</evidence>
<dbReference type="InterPro" id="IPR006144">
    <property type="entry name" value="Secretion_HlyD_CS"/>
</dbReference>
<dbReference type="PANTHER" id="PTHR30386:SF27">
    <property type="entry name" value="MEMBRANE FUSION PROTEIN (MFP) FAMILY PROTEIN"/>
    <property type="match status" value="1"/>
</dbReference>
<evidence type="ECO:0000256" key="8">
    <source>
        <dbReference type="ARBA" id="ARBA00023136"/>
    </source>
</evidence>
<keyword evidence="4 9" id="KW-1003">Cell membrane</keyword>